<dbReference type="PANTHER" id="PTHR37610:SF60">
    <property type="entry name" value="RETROTRANSPOSON COPIA-LIKE N-TERMINAL DOMAIN-CONTAINING PROTEIN"/>
    <property type="match status" value="1"/>
</dbReference>
<dbReference type="SUPFAM" id="SSF57756">
    <property type="entry name" value="Retrovirus zinc finger-like domains"/>
    <property type="match status" value="1"/>
</dbReference>
<feature type="domain" description="Retrotransposon Copia-like N-terminal" evidence="3">
    <location>
        <begin position="35"/>
        <end position="80"/>
    </location>
</feature>
<feature type="compositionally biased region" description="Low complexity" evidence="1">
    <location>
        <begin position="322"/>
        <end position="336"/>
    </location>
</feature>
<dbReference type="InterPro" id="IPR036875">
    <property type="entry name" value="Znf_CCHC_sf"/>
</dbReference>
<dbReference type="InterPro" id="IPR029472">
    <property type="entry name" value="Copia-like_N"/>
</dbReference>
<dbReference type="RefSeq" id="XP_008234076.1">
    <property type="nucleotide sequence ID" value="XM_008235854.1"/>
</dbReference>
<sequence length="336" mass="38042">MTGGEQTSPKTNSKHSSTSNTNPSMDSSHPYFVSHSDHPGLMLVPIKLNGTNYPSWSKSMIHALTAKNKIGFVNGSIKPPSETEQPTEYALWNQCNSMILSWLAHSVEPDLAKSVVHAKTAHQVWEDFQDQFSQKNAPTIYQIQKSIASLSQGTMTVSEYYTKLKDLWDELETYQTLLICNQMKAHNEQKEEDRMMQFLMGLNDTYNGVRSSILMMTPLPNVRQAYSLVIQDETQRQMTSGSTENFSIAVAIQNCSHNFSNNSKHCAHCDRNGHTIEDCRTLKFYCPYCDKNGHTEDRCKLKNGTWVSNSTGPQNNRHHQGQRGNQQQQKQGSNRS</sequence>
<evidence type="ECO:0000313" key="4">
    <source>
        <dbReference type="Proteomes" id="UP000694861"/>
    </source>
</evidence>
<dbReference type="PANTHER" id="PTHR37610">
    <property type="entry name" value="CCHC-TYPE DOMAIN-CONTAINING PROTEIN"/>
    <property type="match status" value="1"/>
</dbReference>
<reference evidence="5" key="2">
    <citation type="submission" date="2025-08" db="UniProtKB">
        <authorList>
            <consortium name="RefSeq"/>
        </authorList>
    </citation>
    <scope>IDENTIFICATION</scope>
</reference>
<feature type="compositionally biased region" description="Low complexity" evidence="1">
    <location>
        <begin position="7"/>
        <end position="24"/>
    </location>
</feature>
<organism evidence="4 5">
    <name type="scientific">Prunus mume</name>
    <name type="common">Japanese apricot</name>
    <name type="synonym">Armeniaca mume</name>
    <dbReference type="NCBI Taxonomy" id="102107"/>
    <lineage>
        <taxon>Eukaryota</taxon>
        <taxon>Viridiplantae</taxon>
        <taxon>Streptophyta</taxon>
        <taxon>Embryophyta</taxon>
        <taxon>Tracheophyta</taxon>
        <taxon>Spermatophyta</taxon>
        <taxon>Magnoliopsida</taxon>
        <taxon>eudicotyledons</taxon>
        <taxon>Gunneridae</taxon>
        <taxon>Pentapetalae</taxon>
        <taxon>rosids</taxon>
        <taxon>fabids</taxon>
        <taxon>Rosales</taxon>
        <taxon>Rosaceae</taxon>
        <taxon>Amygdaloideae</taxon>
        <taxon>Amygdaleae</taxon>
        <taxon>Prunus</taxon>
    </lineage>
</organism>
<name>A0ABM0P416_PRUMU</name>
<dbReference type="InterPro" id="IPR005162">
    <property type="entry name" value="Retrotrans_gag_dom"/>
</dbReference>
<gene>
    <name evidence="5" type="primary">LOC103333056</name>
</gene>
<dbReference type="Proteomes" id="UP000694861">
    <property type="component" value="Linkage group LG5"/>
</dbReference>
<dbReference type="Pfam" id="PF14244">
    <property type="entry name" value="Retrotran_gag_3"/>
    <property type="match status" value="1"/>
</dbReference>
<keyword evidence="4" id="KW-1185">Reference proteome</keyword>
<dbReference type="GeneID" id="103333056"/>
<proteinExistence type="predicted"/>
<feature type="region of interest" description="Disordered" evidence="1">
    <location>
        <begin position="1"/>
        <end position="31"/>
    </location>
</feature>
<feature type="domain" description="Retrotransposon gag" evidence="2">
    <location>
        <begin position="117"/>
        <end position="203"/>
    </location>
</feature>
<dbReference type="Pfam" id="PF03732">
    <property type="entry name" value="Retrotrans_gag"/>
    <property type="match status" value="1"/>
</dbReference>
<evidence type="ECO:0000256" key="1">
    <source>
        <dbReference type="SAM" id="MobiDB-lite"/>
    </source>
</evidence>
<evidence type="ECO:0000259" key="2">
    <source>
        <dbReference type="Pfam" id="PF03732"/>
    </source>
</evidence>
<protein>
    <submittedName>
        <fullName evidence="5">Uncharacterized protein LOC103333056</fullName>
    </submittedName>
</protein>
<evidence type="ECO:0000313" key="5">
    <source>
        <dbReference type="RefSeq" id="XP_008234076.1"/>
    </source>
</evidence>
<reference evidence="4" key="1">
    <citation type="journal article" date="2012" name="Nat. Commun.">
        <title>The genome of Prunus mume.</title>
        <authorList>
            <person name="Zhang Q."/>
            <person name="Chen W."/>
            <person name="Sun L."/>
            <person name="Zhao F."/>
            <person name="Huang B."/>
            <person name="Yang W."/>
            <person name="Tao Y."/>
            <person name="Wang J."/>
            <person name="Yuan Z."/>
            <person name="Fan G."/>
            <person name="Xing Z."/>
            <person name="Han C."/>
            <person name="Pan H."/>
            <person name="Zhong X."/>
            <person name="Shi W."/>
            <person name="Liang X."/>
            <person name="Du D."/>
            <person name="Sun F."/>
            <person name="Xu Z."/>
            <person name="Hao R."/>
            <person name="Lv T."/>
            <person name="Lv Y."/>
            <person name="Zheng Z."/>
            <person name="Sun M."/>
            <person name="Luo L."/>
            <person name="Cai M."/>
            <person name="Gao Y."/>
            <person name="Wang J."/>
            <person name="Yin Y."/>
            <person name="Xu X."/>
            <person name="Cheng T."/>
            <person name="Wang J."/>
        </authorList>
    </citation>
    <scope>NUCLEOTIDE SEQUENCE [LARGE SCALE GENOMIC DNA]</scope>
</reference>
<accession>A0ABM0P416</accession>
<feature type="region of interest" description="Disordered" evidence="1">
    <location>
        <begin position="308"/>
        <end position="336"/>
    </location>
</feature>
<evidence type="ECO:0000259" key="3">
    <source>
        <dbReference type="Pfam" id="PF14244"/>
    </source>
</evidence>